<proteinExistence type="predicted"/>
<dbReference type="GO" id="GO:0006313">
    <property type="term" value="P:DNA transposition"/>
    <property type="evidence" value="ECO:0007669"/>
    <property type="project" value="InterPro"/>
</dbReference>
<dbReference type="Gene3D" id="3.30.70.1290">
    <property type="entry name" value="Transposase IS200-like"/>
    <property type="match status" value="1"/>
</dbReference>
<dbReference type="AlphaFoldDB" id="A0A0G0GU28"/>
<name>A0A0G0GU28_9BACT</name>
<sequence>MDGILLGYMPIRKTIIAPNEYYHCYNRGTDKRKIFLTNKDHLRFVALLYICNSDKAIHISNNKSKSLIELFDAERGEPLVAIGAWCLMPNHFHLLLKETKEGGIGKFINKLLTAYSMYFNIKNHRKGTDEDRYLKYLYSYIHLNPAKLIDSKWKESGLKDYSKTKKFLDNYEFSSYFDFIGIKRPQNKILKKNEFPNYFKTMKNFDKEISEWLSYGKEFLYQGRALI</sequence>
<reference evidence="2 3" key="1">
    <citation type="journal article" date="2015" name="Nature">
        <title>rRNA introns, odd ribosomes, and small enigmatic genomes across a large radiation of phyla.</title>
        <authorList>
            <person name="Brown C.T."/>
            <person name="Hug L.A."/>
            <person name="Thomas B.C."/>
            <person name="Sharon I."/>
            <person name="Castelle C.J."/>
            <person name="Singh A."/>
            <person name="Wilkins M.J."/>
            <person name="Williams K.H."/>
            <person name="Banfield J.F."/>
        </authorList>
    </citation>
    <scope>NUCLEOTIDE SEQUENCE [LARGE SCALE GENOMIC DNA]</scope>
</reference>
<dbReference type="SMART" id="SM01321">
    <property type="entry name" value="Y1_Tnp"/>
    <property type="match status" value="1"/>
</dbReference>
<dbReference type="GO" id="GO:0003677">
    <property type="term" value="F:DNA binding"/>
    <property type="evidence" value="ECO:0007669"/>
    <property type="project" value="InterPro"/>
</dbReference>
<organism evidence="2 3">
    <name type="scientific">Candidatus Nomurabacteria bacterium GW2011_GWB1_37_5</name>
    <dbReference type="NCBI Taxonomy" id="1618742"/>
    <lineage>
        <taxon>Bacteria</taxon>
        <taxon>Candidatus Nomuraibacteriota</taxon>
    </lineage>
</organism>
<dbReference type="EMBL" id="LBTF01000044">
    <property type="protein sequence ID" value="KKQ34548.1"/>
    <property type="molecule type" value="Genomic_DNA"/>
</dbReference>
<evidence type="ECO:0000259" key="1">
    <source>
        <dbReference type="SMART" id="SM01321"/>
    </source>
</evidence>
<comment type="caution">
    <text evidence="2">The sequence shown here is derived from an EMBL/GenBank/DDBJ whole genome shotgun (WGS) entry which is preliminary data.</text>
</comment>
<evidence type="ECO:0000313" key="3">
    <source>
        <dbReference type="Proteomes" id="UP000033876"/>
    </source>
</evidence>
<dbReference type="SUPFAM" id="SSF143422">
    <property type="entry name" value="Transposase IS200-like"/>
    <property type="match status" value="1"/>
</dbReference>
<gene>
    <name evidence="2" type="ORF">US50_C0044G0006</name>
</gene>
<accession>A0A0G0GU28</accession>
<dbReference type="Proteomes" id="UP000033876">
    <property type="component" value="Unassembled WGS sequence"/>
</dbReference>
<dbReference type="InterPro" id="IPR036515">
    <property type="entry name" value="Transposase_17_sf"/>
</dbReference>
<dbReference type="GO" id="GO:0004803">
    <property type="term" value="F:transposase activity"/>
    <property type="evidence" value="ECO:0007669"/>
    <property type="project" value="InterPro"/>
</dbReference>
<dbReference type="PANTHER" id="PTHR34322">
    <property type="entry name" value="TRANSPOSASE, Y1_TNP DOMAIN-CONTAINING"/>
    <property type="match status" value="1"/>
</dbReference>
<feature type="domain" description="Transposase IS200-like" evidence="1">
    <location>
        <begin position="17"/>
        <end position="144"/>
    </location>
</feature>
<evidence type="ECO:0000313" key="2">
    <source>
        <dbReference type="EMBL" id="KKQ34548.1"/>
    </source>
</evidence>
<dbReference type="PANTHER" id="PTHR34322:SF2">
    <property type="entry name" value="TRANSPOSASE IS200-LIKE DOMAIN-CONTAINING PROTEIN"/>
    <property type="match status" value="1"/>
</dbReference>
<dbReference type="Pfam" id="PF01797">
    <property type="entry name" value="Y1_Tnp"/>
    <property type="match status" value="1"/>
</dbReference>
<protein>
    <recommendedName>
        <fullName evidence="1">Transposase IS200-like domain-containing protein</fullName>
    </recommendedName>
</protein>
<dbReference type="InterPro" id="IPR002686">
    <property type="entry name" value="Transposase_17"/>
</dbReference>